<reference evidence="2" key="2">
    <citation type="submission" date="2022-08" db="UniProtKB">
        <authorList>
            <consortium name="EnsemblMetazoa"/>
        </authorList>
    </citation>
    <scope>IDENTIFICATION</scope>
    <source>
        <strain evidence="2">STECLA/ALBI9_A</strain>
    </source>
</reference>
<accession>A0A182FQ20</accession>
<dbReference type="InterPro" id="IPR045864">
    <property type="entry name" value="aa-tRNA-synth_II/BPL/LPL"/>
</dbReference>
<dbReference type="GO" id="GO:0006434">
    <property type="term" value="P:seryl-tRNA aminoacylation"/>
    <property type="evidence" value="ECO:0007669"/>
    <property type="project" value="InterPro"/>
</dbReference>
<proteinExistence type="predicted"/>
<dbReference type="EnsemblMetazoa" id="AALB008639-RA">
    <property type="protein sequence ID" value="AALB008639-PA"/>
    <property type="gene ID" value="AALB008639"/>
</dbReference>
<keyword evidence="3" id="KW-1185">Reference proteome</keyword>
<evidence type="ECO:0000313" key="3">
    <source>
        <dbReference type="Proteomes" id="UP000069272"/>
    </source>
</evidence>
<dbReference type="GO" id="GO:0005524">
    <property type="term" value="F:ATP binding"/>
    <property type="evidence" value="ECO:0007669"/>
    <property type="project" value="InterPro"/>
</dbReference>
<dbReference type="AlphaFoldDB" id="A0A182FQ20"/>
<feature type="binding site" evidence="1">
    <location>
        <position position="294"/>
    </location>
    <ligand>
        <name>L-serine</name>
        <dbReference type="ChEBI" id="CHEBI:33384"/>
    </ligand>
</feature>
<evidence type="ECO:0008006" key="4">
    <source>
        <dbReference type="Google" id="ProtNLM"/>
    </source>
</evidence>
<dbReference type="SUPFAM" id="SSF55681">
    <property type="entry name" value="Class II aaRS and biotin synthetases"/>
    <property type="match status" value="1"/>
</dbReference>
<dbReference type="InterPro" id="IPR010978">
    <property type="entry name" value="tRNA-bd_arm"/>
</dbReference>
<evidence type="ECO:0000313" key="2">
    <source>
        <dbReference type="EnsemblMetazoa" id="AALB008639-PA"/>
    </source>
</evidence>
<evidence type="ECO:0000256" key="1">
    <source>
        <dbReference type="PIRSR" id="PIRSR001529-1"/>
    </source>
</evidence>
<dbReference type="Proteomes" id="UP000069272">
    <property type="component" value="Chromosome 2R"/>
</dbReference>
<organism evidence="2 3">
    <name type="scientific">Anopheles albimanus</name>
    <name type="common">New world malaria mosquito</name>
    <dbReference type="NCBI Taxonomy" id="7167"/>
    <lineage>
        <taxon>Eukaryota</taxon>
        <taxon>Metazoa</taxon>
        <taxon>Ecdysozoa</taxon>
        <taxon>Arthropoda</taxon>
        <taxon>Hexapoda</taxon>
        <taxon>Insecta</taxon>
        <taxon>Pterygota</taxon>
        <taxon>Neoptera</taxon>
        <taxon>Endopterygota</taxon>
        <taxon>Diptera</taxon>
        <taxon>Nematocera</taxon>
        <taxon>Culicoidea</taxon>
        <taxon>Culicidae</taxon>
        <taxon>Anophelinae</taxon>
        <taxon>Anopheles</taxon>
    </lineage>
</organism>
<dbReference type="SUPFAM" id="SSF46589">
    <property type="entry name" value="tRNA-binding arm"/>
    <property type="match status" value="1"/>
</dbReference>
<dbReference type="STRING" id="7167.A0A182FQ20"/>
<dbReference type="InterPro" id="IPR002317">
    <property type="entry name" value="Ser-tRNA-ligase_type_1"/>
</dbReference>
<dbReference type="VEuPathDB" id="VectorBase:AALB008639"/>
<reference evidence="2 3" key="1">
    <citation type="journal article" date="2017" name="G3 (Bethesda)">
        <title>The Physical Genome Mapping of Anopheles albimanus Corrected Scaffold Misassemblies and Identified Interarm Rearrangements in Genus Anopheles.</title>
        <authorList>
            <person name="Artemov G.N."/>
            <person name="Peery A.N."/>
            <person name="Jiang X."/>
            <person name="Tu Z."/>
            <person name="Stegniy V.N."/>
            <person name="Sharakhova M.V."/>
            <person name="Sharakhov I.V."/>
        </authorList>
    </citation>
    <scope>NUCLEOTIDE SEQUENCE [LARGE SCALE GENOMIC DNA]</scope>
    <source>
        <strain evidence="2 3">ALBI9_A</strain>
    </source>
</reference>
<dbReference type="VEuPathDB" id="VectorBase:AALB20_025988"/>
<dbReference type="GO" id="GO:0004828">
    <property type="term" value="F:serine-tRNA ligase activity"/>
    <property type="evidence" value="ECO:0007669"/>
    <property type="project" value="InterPro"/>
</dbReference>
<protein>
    <recommendedName>
        <fullName evidence="4">Aminoacyl-transfer RNA synthetases class-II family profile domain-containing protein</fullName>
    </recommendedName>
</protein>
<name>A0A182FQ20_ANOAL</name>
<sequence>MLKLCSRWTTAPRRLLSSALYLTGDKAREQYAVLVPYLDFQHKLGDWERLRRNVRLRRSSIDCDSLKLQWELYRDVEIRKKQIEQSRIELQKRIQQSVDEAEKKHLKSRAILAREDLKALKEQSYAVADAFIANNFLTLPNDLHERTPEEGGIILHENRAPNSRQPPPEDVLQAGARTIQEQFEEYDALCFYMTDDAALMDLQLPIRCCETFQQDNFILFNNPDFVRSFLVEAAMVDKDTLHLVREDEEPADKVNLLHLCGGGTLLSYLGYFTKLSVFPSALPLKLVARGKRYRQHQVQSNTVHVFGACRSYEEAEALFDETLHSYRRFYDQLPVEYRLVQVAACDLQAAESMRIDVELYDWQNRSYVKIADLSFYGDFLSKRIAFIYQDGKTQRFPHIVAGQAMSSVELIKLLLGNGVLAKDLPFLGYHS</sequence>
<dbReference type="Gene3D" id="3.30.930.10">
    <property type="entry name" value="Bira Bifunctional Protein, Domain 2"/>
    <property type="match status" value="1"/>
</dbReference>
<dbReference type="PANTHER" id="PTHR11778">
    <property type="entry name" value="SERYL-TRNA SYNTHETASE"/>
    <property type="match status" value="1"/>
</dbReference>
<dbReference type="PIRSF" id="PIRSF001529">
    <property type="entry name" value="Ser-tRNA-synth_IIa"/>
    <property type="match status" value="1"/>
</dbReference>